<dbReference type="Pfam" id="PF00265">
    <property type="entry name" value="TK"/>
    <property type="match status" value="1"/>
</dbReference>
<dbReference type="GO" id="GO:0004797">
    <property type="term" value="F:thymidine kinase activity"/>
    <property type="evidence" value="ECO:0007669"/>
    <property type="project" value="UniProtKB-EC"/>
</dbReference>
<dbReference type="GO" id="GO:0071897">
    <property type="term" value="P:DNA biosynthetic process"/>
    <property type="evidence" value="ECO:0007669"/>
    <property type="project" value="UniProtKB-KW"/>
</dbReference>
<dbReference type="AlphaFoldDB" id="A0A7C3I556"/>
<name>A0A7C3I556_9SPIR</name>
<evidence type="ECO:0000256" key="5">
    <source>
        <dbReference type="ARBA" id="ARBA00022741"/>
    </source>
</evidence>
<evidence type="ECO:0000256" key="4">
    <source>
        <dbReference type="ARBA" id="ARBA00022679"/>
    </source>
</evidence>
<evidence type="ECO:0000256" key="1">
    <source>
        <dbReference type="ARBA" id="ARBA00007587"/>
    </source>
</evidence>
<evidence type="ECO:0000256" key="3">
    <source>
        <dbReference type="ARBA" id="ARBA00022634"/>
    </source>
</evidence>
<dbReference type="InterPro" id="IPR001267">
    <property type="entry name" value="Thymidine_kinase"/>
</dbReference>
<evidence type="ECO:0000256" key="2">
    <source>
        <dbReference type="ARBA" id="ARBA00012118"/>
    </source>
</evidence>
<dbReference type="Gene3D" id="3.30.60.20">
    <property type="match status" value="1"/>
</dbReference>
<protein>
    <recommendedName>
        <fullName evidence="2">thymidine kinase</fullName>
        <ecNumber evidence="2">2.7.1.21</ecNumber>
    </recommendedName>
</protein>
<accession>A0A7C3I556</accession>
<comment type="caution">
    <text evidence="8">The sequence shown here is derived from an EMBL/GenBank/DDBJ whole genome shotgun (WGS) entry which is preliminary data.</text>
</comment>
<dbReference type="SUPFAM" id="SSF52540">
    <property type="entry name" value="P-loop containing nucleoside triphosphate hydrolases"/>
    <property type="match status" value="1"/>
</dbReference>
<dbReference type="EMBL" id="DSVL01000058">
    <property type="protein sequence ID" value="HFH28242.1"/>
    <property type="molecule type" value="Genomic_DNA"/>
</dbReference>
<reference evidence="8" key="1">
    <citation type="journal article" date="2020" name="mSystems">
        <title>Genome- and Community-Level Interaction Insights into Carbon Utilization and Element Cycling Functions of Hydrothermarchaeota in Hydrothermal Sediment.</title>
        <authorList>
            <person name="Zhou Z."/>
            <person name="Liu Y."/>
            <person name="Xu W."/>
            <person name="Pan J."/>
            <person name="Luo Z.H."/>
            <person name="Li M."/>
        </authorList>
    </citation>
    <scope>NUCLEOTIDE SEQUENCE [LARGE SCALE GENOMIC DNA]</scope>
    <source>
        <strain evidence="8">SpSt-503</strain>
    </source>
</reference>
<keyword evidence="7" id="KW-0067">ATP-binding</keyword>
<keyword evidence="4" id="KW-0808">Transferase</keyword>
<gene>
    <name evidence="8" type="ORF">ENS59_01835</name>
</gene>
<evidence type="ECO:0000313" key="8">
    <source>
        <dbReference type="EMBL" id="HFH28242.1"/>
    </source>
</evidence>
<keyword evidence="3" id="KW-0237">DNA synthesis</keyword>
<dbReference type="Gene3D" id="3.40.50.300">
    <property type="entry name" value="P-loop containing nucleotide triphosphate hydrolases"/>
    <property type="match status" value="1"/>
</dbReference>
<evidence type="ECO:0000256" key="6">
    <source>
        <dbReference type="ARBA" id="ARBA00022777"/>
    </source>
</evidence>
<dbReference type="InterPro" id="IPR027417">
    <property type="entry name" value="P-loop_NTPase"/>
</dbReference>
<keyword evidence="6 8" id="KW-0418">Kinase</keyword>
<organism evidence="8">
    <name type="scientific">Gracilinema caldarium</name>
    <dbReference type="NCBI Taxonomy" id="215591"/>
    <lineage>
        <taxon>Bacteria</taxon>
        <taxon>Pseudomonadati</taxon>
        <taxon>Spirochaetota</taxon>
        <taxon>Spirochaetia</taxon>
        <taxon>Spirochaetales</taxon>
        <taxon>Breznakiellaceae</taxon>
        <taxon>Gracilinema</taxon>
    </lineage>
</organism>
<comment type="similarity">
    <text evidence="1">Belongs to the thymidine kinase family.</text>
</comment>
<evidence type="ECO:0000256" key="7">
    <source>
        <dbReference type="ARBA" id="ARBA00022840"/>
    </source>
</evidence>
<dbReference type="EC" id="2.7.1.21" evidence="2"/>
<keyword evidence="5" id="KW-0547">Nucleotide-binding</keyword>
<dbReference type="GO" id="GO:0005524">
    <property type="term" value="F:ATP binding"/>
    <property type="evidence" value="ECO:0007669"/>
    <property type="project" value="UniProtKB-KW"/>
</dbReference>
<sequence length="388" mass="44693">MSANTERETAGFLKSLGFPALEVHEAFQHFDFRAAGRRILVIGPMGSGKTEYSARLWRDGEVARKKGAKVAAETTYWDAQKSLFNGESGQGDADRRNIFFVRSRLDAGRFPDYPADALAYRGGFERCGERIAFVQDSFGLEHLIKAHPEIGTWIVDEAAFYDERIAYLMKNESEQRGLVFVCPTLILNFRREIFNATARLLVENATDVYPLTAYCEHQDCIEDSFYTYRYYKVDGKECPALYFDPLIIVGGDREKDDPREPNYCTRCDKHHFLPGKEYTYFILKPLGEAAARGELEGLEQELFAMNHGIERSELYKSFVRRYVHQETAQVENMNSLLVPCIAERALCYLYAEQNLLSTDQLLFLVHKLNLDRDYLSQRLRDNRRPVNV</sequence>
<proteinExistence type="inferred from homology"/>